<dbReference type="SUPFAM" id="SSF75632">
    <property type="entry name" value="Cullin homology domain"/>
    <property type="match status" value="1"/>
</dbReference>
<dbReference type="InterPro" id="IPR045093">
    <property type="entry name" value="Cullin"/>
</dbReference>
<comment type="similarity">
    <text evidence="1 2 3">Belongs to the cullin family.</text>
</comment>
<evidence type="ECO:0000256" key="1">
    <source>
        <dbReference type="ARBA" id="ARBA00006019"/>
    </source>
</evidence>
<dbReference type="Proteomes" id="UP000183365">
    <property type="component" value="Unassembled WGS sequence"/>
</dbReference>
<accession>A0A1L0CVA4</accession>
<gene>
    <name evidence="5" type="ORF">HGUI_00919</name>
</gene>
<protein>
    <recommendedName>
        <fullName evidence="4">Cullin family profile domain-containing protein</fullName>
    </recommendedName>
</protein>
<dbReference type="SUPFAM" id="SSF74788">
    <property type="entry name" value="Cullin repeat-like"/>
    <property type="match status" value="1"/>
</dbReference>
<dbReference type="PROSITE" id="PS50069">
    <property type="entry name" value="CULLIN_2"/>
    <property type="match status" value="1"/>
</dbReference>
<dbReference type="OrthoDB" id="27073at2759"/>
<evidence type="ECO:0000259" key="4">
    <source>
        <dbReference type="PROSITE" id="PS50069"/>
    </source>
</evidence>
<evidence type="ECO:0000313" key="5">
    <source>
        <dbReference type="EMBL" id="SGZ38719.1"/>
    </source>
</evidence>
<dbReference type="Gene3D" id="3.30.230.130">
    <property type="entry name" value="Cullin, Chain C, Domain 2"/>
    <property type="match status" value="1"/>
</dbReference>
<feature type="domain" description="Cullin family profile" evidence="4">
    <location>
        <begin position="438"/>
        <end position="633"/>
    </location>
</feature>
<dbReference type="SMART" id="SM00182">
    <property type="entry name" value="CULLIN"/>
    <property type="match status" value="1"/>
</dbReference>
<dbReference type="InterPro" id="IPR016159">
    <property type="entry name" value="Cullin_repeat-like_dom_sf"/>
</dbReference>
<dbReference type="InterPro" id="IPR036317">
    <property type="entry name" value="Cullin_homology_sf"/>
</dbReference>
<dbReference type="EMBL" id="FQNF01000011">
    <property type="protein sequence ID" value="SGZ38719.1"/>
    <property type="molecule type" value="Genomic_DNA"/>
</dbReference>
<evidence type="ECO:0000256" key="2">
    <source>
        <dbReference type="PROSITE-ProRule" id="PRU00330"/>
    </source>
</evidence>
<proteinExistence type="inferred from homology"/>
<evidence type="ECO:0000256" key="3">
    <source>
        <dbReference type="RuleBase" id="RU003829"/>
    </source>
</evidence>
<reference evidence="6" key="1">
    <citation type="submission" date="2016-11" db="EMBL/GenBank/DDBJ databases">
        <authorList>
            <person name="Guldener U."/>
        </authorList>
    </citation>
    <scope>NUCLEOTIDE SEQUENCE [LARGE SCALE GENOMIC DNA]</scope>
</reference>
<dbReference type="InterPro" id="IPR016158">
    <property type="entry name" value="Cullin_homology"/>
</dbReference>
<evidence type="ECO:0000313" key="6">
    <source>
        <dbReference type="Proteomes" id="UP000183365"/>
    </source>
</evidence>
<dbReference type="Pfam" id="PF26557">
    <property type="entry name" value="Cullin_AB"/>
    <property type="match status" value="1"/>
</dbReference>
<dbReference type="Pfam" id="PF00888">
    <property type="entry name" value="Cullin"/>
    <property type="match status" value="1"/>
</dbReference>
<sequence>MSPQISKTKLTMMVDFLALKKTTEVNETEDIKFIQQIVKSILLDDNNTYRYDYQNAYNKVYNMCLIGLSETVCANISCALEEYFQAFNPSLSSLEDFYMICTLLKSKFERLNGLFLALDESKSNSVIKVKDQGLSFLRLFVNTTSTKNALSRIFFDELKQIHSKTQQEECLSTEIVYLKFFLENMEYLLETPNLIYDQLIANFKLLFEEECLNAERSCGLVLYYTHILNLYQHEYQFLKNTLCLKDNYIESILEKFTDIFIVDKSDMMLSEALFVSMTDELLNTKINNKYLIDYIYVDKNIALIDNMYKMYLNQYLRSQLFQVDTKNIANKRQYIVVISQLTDVLLHLYRESLDFLENKLKSTDNYANRCLKVALSDICSDLLNTDNINHLNVEQNQWFMIIIKYMDIFINANRDTLIKNINIEKMISCVQLLDGLSVDRYESFVHVYDTMLNKRLMSSQETNIDVEMSIIQIMDTHMNSQYGKNKEDITRMGLKIKDYLSSKKTNDKYSDSVMDTTTDVKILNEFFWTALVDNENHKLSNIVIPEPLKKCITNFETFYNKSYSTRNIKWLYQYWMIDFDHFINDKVYTLSMPFVSTIIFYHLMHNVYVSVKMLKQLTNLPTKQIVQNLITFSIKYNLITHLDSNKTLSSEKKAINEGDYFTINKDFINDKDFIKVNVISITRKEGAK</sequence>
<dbReference type="PANTHER" id="PTHR11932">
    <property type="entry name" value="CULLIN"/>
    <property type="match status" value="1"/>
</dbReference>
<keyword evidence="6" id="KW-1185">Reference proteome</keyword>
<dbReference type="GO" id="GO:0031625">
    <property type="term" value="F:ubiquitin protein ligase binding"/>
    <property type="evidence" value="ECO:0007669"/>
    <property type="project" value="InterPro"/>
</dbReference>
<dbReference type="VEuPathDB" id="FungiDB:HGUI_00919"/>
<organism evidence="5 6">
    <name type="scientific">Hanseniaspora guilliermondii</name>
    <dbReference type="NCBI Taxonomy" id="56406"/>
    <lineage>
        <taxon>Eukaryota</taxon>
        <taxon>Fungi</taxon>
        <taxon>Dikarya</taxon>
        <taxon>Ascomycota</taxon>
        <taxon>Saccharomycotina</taxon>
        <taxon>Saccharomycetes</taxon>
        <taxon>Saccharomycodales</taxon>
        <taxon>Saccharomycodaceae</taxon>
        <taxon>Hanseniaspora</taxon>
    </lineage>
</organism>
<dbReference type="InterPro" id="IPR059120">
    <property type="entry name" value="Cullin-like_AB"/>
</dbReference>
<dbReference type="GO" id="GO:0006511">
    <property type="term" value="P:ubiquitin-dependent protein catabolic process"/>
    <property type="evidence" value="ECO:0007669"/>
    <property type="project" value="InterPro"/>
</dbReference>
<dbReference type="Gene3D" id="1.20.1310.10">
    <property type="entry name" value="Cullin Repeats"/>
    <property type="match status" value="2"/>
</dbReference>
<dbReference type="AlphaFoldDB" id="A0A1L0CVA4"/>
<name>A0A1L0CVA4_9ASCO</name>
<dbReference type="InterPro" id="IPR001373">
    <property type="entry name" value="Cullin_N"/>
</dbReference>